<keyword evidence="2" id="KW-0813">Transport</keyword>
<gene>
    <name evidence="4" type="ORF">EV207_12036</name>
</gene>
<keyword evidence="3" id="KW-0812">Transmembrane</keyword>
<evidence type="ECO:0000256" key="2">
    <source>
        <dbReference type="PIRNR" id="PIRNR016661"/>
    </source>
</evidence>
<comment type="similarity">
    <text evidence="1 2">Belongs to the BioY family.</text>
</comment>
<evidence type="ECO:0000313" key="4">
    <source>
        <dbReference type="EMBL" id="TCP26002.1"/>
    </source>
</evidence>
<dbReference type="EMBL" id="SLXK01000020">
    <property type="protein sequence ID" value="TCP26002.1"/>
    <property type="molecule type" value="Genomic_DNA"/>
</dbReference>
<proteinExistence type="inferred from homology"/>
<dbReference type="AlphaFoldDB" id="A0A4R2NVM9"/>
<name>A0A4R2NVM9_9BACL</name>
<dbReference type="GO" id="GO:0015225">
    <property type="term" value="F:biotin transmembrane transporter activity"/>
    <property type="evidence" value="ECO:0007669"/>
    <property type="project" value="UniProtKB-UniRule"/>
</dbReference>
<dbReference type="Gene3D" id="1.10.1760.20">
    <property type="match status" value="1"/>
</dbReference>
<dbReference type="PANTHER" id="PTHR34295">
    <property type="entry name" value="BIOTIN TRANSPORTER BIOY"/>
    <property type="match status" value="1"/>
</dbReference>
<keyword evidence="3" id="KW-1133">Transmembrane helix</keyword>
<accession>A0A4R2NVM9</accession>
<comment type="subcellular location">
    <subcellularLocation>
        <location evidence="2">Cell membrane</location>
        <topology evidence="2">Multi-pass membrane protein</topology>
    </subcellularLocation>
</comment>
<keyword evidence="2 3" id="KW-0472">Membrane</keyword>
<organism evidence="4 5">
    <name type="scientific">Scopulibacillus darangshiensis</name>
    <dbReference type="NCBI Taxonomy" id="442528"/>
    <lineage>
        <taxon>Bacteria</taxon>
        <taxon>Bacillati</taxon>
        <taxon>Bacillota</taxon>
        <taxon>Bacilli</taxon>
        <taxon>Bacillales</taxon>
        <taxon>Sporolactobacillaceae</taxon>
        <taxon>Scopulibacillus</taxon>
    </lineage>
</organism>
<keyword evidence="2" id="KW-1003">Cell membrane</keyword>
<feature type="transmembrane region" description="Helical" evidence="3">
    <location>
        <begin position="92"/>
        <end position="117"/>
    </location>
</feature>
<sequence>MSQTLYVLVGLAGAPIFAEGGGPSYIFQPTFGYLIGFVLGAGVIGWVNQKMKSARLTNLLFANLCGLAVIYLIGCIWLYGDLRFILSTPITIKYAIVIGCLVSLPGDLLLGTLCTYLSARLVKVIKPEHIKLKEVKKVG</sequence>
<dbReference type="PANTHER" id="PTHR34295:SF1">
    <property type="entry name" value="BIOTIN TRANSPORTER BIOY"/>
    <property type="match status" value="1"/>
</dbReference>
<reference evidence="4 5" key="1">
    <citation type="submission" date="2019-03" db="EMBL/GenBank/DDBJ databases">
        <title>Genomic Encyclopedia of Type Strains, Phase IV (KMG-IV): sequencing the most valuable type-strain genomes for metagenomic binning, comparative biology and taxonomic classification.</title>
        <authorList>
            <person name="Goeker M."/>
        </authorList>
    </citation>
    <scope>NUCLEOTIDE SEQUENCE [LARGE SCALE GENOMIC DNA]</scope>
    <source>
        <strain evidence="4 5">DSM 19377</strain>
    </source>
</reference>
<protein>
    <recommendedName>
        <fullName evidence="2">Biotin transporter</fullName>
    </recommendedName>
</protein>
<dbReference type="Pfam" id="PF02632">
    <property type="entry name" value="BioY"/>
    <property type="match status" value="1"/>
</dbReference>
<feature type="transmembrane region" description="Helical" evidence="3">
    <location>
        <begin position="59"/>
        <end position="80"/>
    </location>
</feature>
<evidence type="ECO:0000313" key="5">
    <source>
        <dbReference type="Proteomes" id="UP000295416"/>
    </source>
</evidence>
<dbReference type="InterPro" id="IPR003784">
    <property type="entry name" value="BioY"/>
</dbReference>
<evidence type="ECO:0000256" key="1">
    <source>
        <dbReference type="ARBA" id="ARBA00010692"/>
    </source>
</evidence>
<dbReference type="Proteomes" id="UP000295416">
    <property type="component" value="Unassembled WGS sequence"/>
</dbReference>
<keyword evidence="5" id="KW-1185">Reference proteome</keyword>
<dbReference type="GO" id="GO:0005886">
    <property type="term" value="C:plasma membrane"/>
    <property type="evidence" value="ECO:0007669"/>
    <property type="project" value="UniProtKB-SubCell"/>
</dbReference>
<comment type="caution">
    <text evidence="4">The sequence shown here is derived from an EMBL/GenBank/DDBJ whole genome shotgun (WGS) entry which is preliminary data.</text>
</comment>
<dbReference type="PIRSF" id="PIRSF016661">
    <property type="entry name" value="BioY"/>
    <property type="match status" value="1"/>
</dbReference>
<evidence type="ECO:0000256" key="3">
    <source>
        <dbReference type="SAM" id="Phobius"/>
    </source>
</evidence>
<feature type="transmembrane region" description="Helical" evidence="3">
    <location>
        <begin position="28"/>
        <end position="47"/>
    </location>
</feature>